<sequence length="351" mass="39916">MRVGKWGESMKEQRFIITESMMDSLYGYNNAQYDQHAKRLLASRKLLAEIVKKVVPEFHDVSTTDIAEKYIEGAPQVGNIPVNPGLTNAVPSQIKGDRNEDGAPKEGYITYDILFHARAPGTGEPITLIINVEAQRTQVESTLGYHLMKRAVFYVCRLISSQKEREFEGKDYNSIKKVYSIWICMDSPSGNSYINYYKLEEKHLLHRYKEAAENYDLPNIVVISLGKKADKDKLIHLLQVLFNERKRSFDSKKEVLEQEYGIDMTPDMEKEMTTMCNLSLNISEEAMNEGRVLGREEGRVLGREEGLKEGENRALSRTAIRLLTMGLSVDDVAKGTGLSVEAVEKMKENME</sequence>
<dbReference type="EMBL" id="ADLT01000052">
    <property type="protein sequence ID" value="EHO62465.1"/>
    <property type="molecule type" value="Genomic_DNA"/>
</dbReference>
<dbReference type="eggNOG" id="COG5464">
    <property type="taxonomic scope" value="Bacteria"/>
</dbReference>
<dbReference type="Proteomes" id="UP000003277">
    <property type="component" value="Unassembled WGS sequence"/>
</dbReference>
<keyword evidence="2" id="KW-1185">Reference proteome</keyword>
<accession>H1D1V2</accession>
<gene>
    <name evidence="1" type="ORF">HMPREF9453_01590</name>
</gene>
<dbReference type="AlphaFoldDB" id="H1D1V2"/>
<protein>
    <recommendedName>
        <fullName evidence="3">Transposase (putative) YhgA-like domain-containing protein</fullName>
    </recommendedName>
</protein>
<dbReference type="STRING" id="742743.HMPREF9453_01590"/>
<proteinExistence type="predicted"/>
<evidence type="ECO:0008006" key="3">
    <source>
        <dbReference type="Google" id="ProtNLM"/>
    </source>
</evidence>
<dbReference type="PATRIC" id="fig|742743.3.peg.1622"/>
<reference evidence="1 2" key="1">
    <citation type="submission" date="2011-11" db="EMBL/GenBank/DDBJ databases">
        <title>The Genome Sequence of Dialister succinatiphilus YIT 11850.</title>
        <authorList>
            <consortium name="The Broad Institute Genome Sequencing Platform"/>
            <person name="Earl A."/>
            <person name="Ward D."/>
            <person name="Feldgarden M."/>
            <person name="Gevers D."/>
            <person name="Morotomi M."/>
            <person name="Young S.K."/>
            <person name="Zeng Q."/>
            <person name="Gargeya S."/>
            <person name="Fitzgerald M."/>
            <person name="Haas B."/>
            <person name="Abouelleil A."/>
            <person name="Alvarado L."/>
            <person name="Arachchi H.M."/>
            <person name="Berlin A."/>
            <person name="Brown A."/>
            <person name="Chapman S.B."/>
            <person name="Dunbar C."/>
            <person name="Gearin G."/>
            <person name="Goldberg J."/>
            <person name="Griggs A."/>
            <person name="Gujja S."/>
            <person name="Heiman D."/>
            <person name="Howarth C."/>
            <person name="Lui A."/>
            <person name="MacDonald P.J.P."/>
            <person name="Montmayeur A."/>
            <person name="Murphy C."/>
            <person name="Neiman D."/>
            <person name="Pearson M."/>
            <person name="Priest M."/>
            <person name="Roberts A."/>
            <person name="Saif S."/>
            <person name="Shea T."/>
            <person name="Sisk P."/>
            <person name="Stolte C."/>
            <person name="Sykes S."/>
            <person name="Wortman J."/>
            <person name="Nusbaum C."/>
            <person name="Birren B."/>
        </authorList>
    </citation>
    <scope>NUCLEOTIDE SEQUENCE [LARGE SCALE GENOMIC DNA]</scope>
    <source>
        <strain evidence="1 2">YIT 11850</strain>
    </source>
</reference>
<evidence type="ECO:0000313" key="1">
    <source>
        <dbReference type="EMBL" id="EHO62465.1"/>
    </source>
</evidence>
<evidence type="ECO:0000313" key="2">
    <source>
        <dbReference type="Proteomes" id="UP000003277"/>
    </source>
</evidence>
<dbReference type="HOGENOM" id="CLU_066200_0_0_9"/>
<name>H1D1V2_9FIRM</name>
<organism evidence="1 2">
    <name type="scientific">Dialister succinatiphilus YIT 11850</name>
    <dbReference type="NCBI Taxonomy" id="742743"/>
    <lineage>
        <taxon>Bacteria</taxon>
        <taxon>Bacillati</taxon>
        <taxon>Bacillota</taxon>
        <taxon>Negativicutes</taxon>
        <taxon>Veillonellales</taxon>
        <taxon>Veillonellaceae</taxon>
        <taxon>Dialister</taxon>
    </lineage>
</organism>
<comment type="caution">
    <text evidence="1">The sequence shown here is derived from an EMBL/GenBank/DDBJ whole genome shotgun (WGS) entry which is preliminary data.</text>
</comment>